<sequence length="57" mass="6129">MMESVGVYGFCGCTAKNKMKCDSRWEVTATGAPGCSSYNTKGQSHCSEGTSVSRIWI</sequence>
<dbReference type="AlphaFoldDB" id="A0A9L0JJH8"/>
<name>A0A9L0JJH8_EQUAS</name>
<reference evidence="1" key="3">
    <citation type="submission" date="2025-09" db="UniProtKB">
        <authorList>
            <consortium name="Ensembl"/>
        </authorList>
    </citation>
    <scope>IDENTIFICATION</scope>
</reference>
<evidence type="ECO:0000313" key="2">
    <source>
        <dbReference type="Proteomes" id="UP000694387"/>
    </source>
</evidence>
<dbReference type="GeneTree" id="ENSGT01150000290654"/>
<evidence type="ECO:0000313" key="1">
    <source>
        <dbReference type="Ensembl" id="ENSEASP00005053359.1"/>
    </source>
</evidence>
<dbReference type="Proteomes" id="UP000694387">
    <property type="component" value="Chromosome 2"/>
</dbReference>
<keyword evidence="2" id="KW-1185">Reference proteome</keyword>
<proteinExistence type="predicted"/>
<organism evidence="1 2">
    <name type="scientific">Equus asinus</name>
    <name type="common">Donkey</name>
    <name type="synonym">Equus africanus asinus</name>
    <dbReference type="NCBI Taxonomy" id="9793"/>
    <lineage>
        <taxon>Eukaryota</taxon>
        <taxon>Metazoa</taxon>
        <taxon>Chordata</taxon>
        <taxon>Craniata</taxon>
        <taxon>Vertebrata</taxon>
        <taxon>Euteleostomi</taxon>
        <taxon>Mammalia</taxon>
        <taxon>Eutheria</taxon>
        <taxon>Laurasiatheria</taxon>
        <taxon>Perissodactyla</taxon>
        <taxon>Equidae</taxon>
        <taxon>Equus</taxon>
    </lineage>
</organism>
<reference evidence="1" key="2">
    <citation type="submission" date="2025-08" db="UniProtKB">
        <authorList>
            <consortium name="Ensembl"/>
        </authorList>
    </citation>
    <scope>IDENTIFICATION</scope>
</reference>
<protein>
    <submittedName>
        <fullName evidence="1">Uncharacterized protein</fullName>
    </submittedName>
</protein>
<accession>A0A9L0JJH8</accession>
<reference evidence="1 2" key="1">
    <citation type="journal article" date="2020" name="Nat. Commun.">
        <title>Donkey genomes provide new insights into domestication and selection for coat color.</title>
        <authorList>
            <person name="Wang"/>
            <person name="C."/>
            <person name="Li"/>
            <person name="H."/>
            <person name="Guo"/>
            <person name="Y."/>
            <person name="Huang"/>
            <person name="J."/>
            <person name="Sun"/>
            <person name="Y."/>
            <person name="Min"/>
            <person name="J."/>
            <person name="Wang"/>
            <person name="J."/>
            <person name="Fang"/>
            <person name="X."/>
            <person name="Zhao"/>
            <person name="Z."/>
            <person name="Wang"/>
            <person name="S."/>
            <person name="Zhang"/>
            <person name="Y."/>
            <person name="Liu"/>
            <person name="Q."/>
            <person name="Jiang"/>
            <person name="Q."/>
            <person name="Wang"/>
            <person name="X."/>
            <person name="Guo"/>
            <person name="Y."/>
            <person name="Yang"/>
            <person name="C."/>
            <person name="Wang"/>
            <person name="Y."/>
            <person name="Tian"/>
            <person name="F."/>
            <person name="Zhuang"/>
            <person name="G."/>
            <person name="Fan"/>
            <person name="Y."/>
            <person name="Gao"/>
            <person name="Q."/>
            <person name="Li"/>
            <person name="Y."/>
            <person name="Ju"/>
            <person name="Z."/>
            <person name="Li"/>
            <person name="J."/>
            <person name="Li"/>
            <person name="R."/>
            <person name="Hou"/>
            <person name="M."/>
            <person name="Yang"/>
            <person name="G."/>
            <person name="Liu"/>
            <person name="G."/>
            <person name="Liu"/>
            <person name="W."/>
            <person name="Guo"/>
            <person name="J."/>
            <person name="Pan"/>
            <person name="S."/>
            <person name="Fan"/>
            <person name="G."/>
            <person name="Zhang"/>
            <person name="W."/>
            <person name="Zhang"/>
            <person name="R."/>
            <person name="Yu"/>
            <person name="J."/>
            <person name="Zhang"/>
            <person name="X."/>
            <person name="Yin"/>
            <person name="Q."/>
            <person name="Ji"/>
            <person name="C."/>
            <person name="Jin"/>
            <person name="Y."/>
            <person name="Yue"/>
            <person name="G."/>
            <person name="Liu"/>
            <person name="M."/>
            <person name="Xu"/>
            <person name="J."/>
            <person name="Liu"/>
            <person name="S."/>
            <person name="Jordana"/>
            <person name="J."/>
            <person name="Noce"/>
            <person name="A."/>
            <person name="Amills"/>
            <person name="M."/>
            <person name="Wu"/>
            <person name="D.D."/>
            <person name="Li"/>
            <person name="S."/>
            <person name="Zhou"/>
            <person name="X. and Zhong"/>
            <person name="J."/>
        </authorList>
    </citation>
    <scope>NUCLEOTIDE SEQUENCE [LARGE SCALE GENOMIC DNA]</scope>
</reference>
<dbReference type="Ensembl" id="ENSEAST00005068734.1">
    <property type="protein sequence ID" value="ENSEASP00005053359.1"/>
    <property type="gene ID" value="ENSEASG00005025891.1"/>
</dbReference>